<evidence type="ECO:0000256" key="2">
    <source>
        <dbReference type="ARBA" id="ARBA00023125"/>
    </source>
</evidence>
<sequence>MTLLDAGRQVPLVDHAGSAEHEAWTCTFGPDEPGGWGAHVHEQHQLVWTAAGSARVTAGRRSWVLPASRALFVPGGVPHDVVLRVPAALHCLYVWPAACPLGWTEPALVTVSPLLAALLRSLGGPGGSSPVAAQARDVVFHELAAARLPDDGLPVPTDSRAAWVAAQLVEQPADETPLAGWAQRLRVGESTLRRAFVAGTGLPFSEWRSRARLQAALPLLERGLPVAAVARQVGYGSVNGFTAAFRRLHGSTPGSWRRAGGGS</sequence>
<evidence type="ECO:0000259" key="4">
    <source>
        <dbReference type="PROSITE" id="PS01124"/>
    </source>
</evidence>
<dbReference type="PANTHER" id="PTHR11019">
    <property type="entry name" value="HTH-TYPE TRANSCRIPTIONAL REGULATOR NIMR"/>
    <property type="match status" value="1"/>
</dbReference>
<dbReference type="Pfam" id="PF02311">
    <property type="entry name" value="AraC_binding"/>
    <property type="match status" value="1"/>
</dbReference>
<dbReference type="RefSeq" id="WP_183513848.1">
    <property type="nucleotide sequence ID" value="NZ_JACIBU010000001.1"/>
</dbReference>
<dbReference type="InterPro" id="IPR003313">
    <property type="entry name" value="AraC-bd"/>
</dbReference>
<dbReference type="EMBL" id="JACIBU010000001">
    <property type="protein sequence ID" value="MBB3677140.1"/>
    <property type="molecule type" value="Genomic_DNA"/>
</dbReference>
<feature type="domain" description="HTH araC/xylS-type" evidence="4">
    <location>
        <begin position="158"/>
        <end position="259"/>
    </location>
</feature>
<dbReference type="Gene3D" id="2.60.120.10">
    <property type="entry name" value="Jelly Rolls"/>
    <property type="match status" value="1"/>
</dbReference>
<dbReference type="InterPro" id="IPR018062">
    <property type="entry name" value="HTH_AraC-typ_CS"/>
</dbReference>
<dbReference type="InterPro" id="IPR014710">
    <property type="entry name" value="RmlC-like_jellyroll"/>
</dbReference>
<keyword evidence="1" id="KW-0805">Transcription regulation</keyword>
<keyword evidence="2 5" id="KW-0238">DNA-binding</keyword>
<comment type="caution">
    <text evidence="5">The sequence shown here is derived from an EMBL/GenBank/DDBJ whole genome shotgun (WGS) entry which is preliminary data.</text>
</comment>
<accession>A0A839XZN9</accession>
<dbReference type="SUPFAM" id="SSF51182">
    <property type="entry name" value="RmlC-like cupins"/>
    <property type="match status" value="1"/>
</dbReference>
<evidence type="ECO:0000256" key="3">
    <source>
        <dbReference type="ARBA" id="ARBA00023163"/>
    </source>
</evidence>
<organism evidence="5 6">
    <name type="scientific">Modestobacter versicolor</name>
    <dbReference type="NCBI Taxonomy" id="429133"/>
    <lineage>
        <taxon>Bacteria</taxon>
        <taxon>Bacillati</taxon>
        <taxon>Actinomycetota</taxon>
        <taxon>Actinomycetes</taxon>
        <taxon>Geodermatophilales</taxon>
        <taxon>Geodermatophilaceae</taxon>
        <taxon>Modestobacter</taxon>
    </lineage>
</organism>
<dbReference type="GO" id="GO:0003700">
    <property type="term" value="F:DNA-binding transcription factor activity"/>
    <property type="evidence" value="ECO:0007669"/>
    <property type="project" value="InterPro"/>
</dbReference>
<dbReference type="CDD" id="cd06124">
    <property type="entry name" value="cupin_NimR-like_N"/>
    <property type="match status" value="1"/>
</dbReference>
<dbReference type="PANTHER" id="PTHR11019:SF199">
    <property type="entry name" value="HTH-TYPE TRANSCRIPTIONAL REGULATOR NIMR"/>
    <property type="match status" value="1"/>
</dbReference>
<dbReference type="AlphaFoldDB" id="A0A839XZN9"/>
<protein>
    <submittedName>
        <fullName evidence="5">AraC-like DNA-binding protein</fullName>
    </submittedName>
</protein>
<reference evidence="5 6" key="1">
    <citation type="submission" date="2020-08" db="EMBL/GenBank/DDBJ databases">
        <title>Sequencing the genomes of 1000 actinobacteria strains.</title>
        <authorList>
            <person name="Klenk H.-P."/>
        </authorList>
    </citation>
    <scope>NUCLEOTIDE SEQUENCE [LARGE SCALE GENOMIC DNA]</scope>
    <source>
        <strain evidence="5 6">DSM 16678</strain>
    </source>
</reference>
<dbReference type="PROSITE" id="PS00041">
    <property type="entry name" value="HTH_ARAC_FAMILY_1"/>
    <property type="match status" value="1"/>
</dbReference>
<dbReference type="InterPro" id="IPR011051">
    <property type="entry name" value="RmlC_Cupin_sf"/>
</dbReference>
<evidence type="ECO:0000313" key="6">
    <source>
        <dbReference type="Proteomes" id="UP000580718"/>
    </source>
</evidence>
<gene>
    <name evidence="5" type="ORF">FHX36_002875</name>
</gene>
<dbReference type="Proteomes" id="UP000580718">
    <property type="component" value="Unassembled WGS sequence"/>
</dbReference>
<dbReference type="InterPro" id="IPR009057">
    <property type="entry name" value="Homeodomain-like_sf"/>
</dbReference>
<dbReference type="PROSITE" id="PS01124">
    <property type="entry name" value="HTH_ARAC_FAMILY_2"/>
    <property type="match status" value="1"/>
</dbReference>
<evidence type="ECO:0000256" key="1">
    <source>
        <dbReference type="ARBA" id="ARBA00023015"/>
    </source>
</evidence>
<dbReference type="GO" id="GO:0043565">
    <property type="term" value="F:sequence-specific DNA binding"/>
    <property type="evidence" value="ECO:0007669"/>
    <property type="project" value="InterPro"/>
</dbReference>
<dbReference type="Pfam" id="PF12833">
    <property type="entry name" value="HTH_18"/>
    <property type="match status" value="1"/>
</dbReference>
<dbReference type="InterPro" id="IPR018060">
    <property type="entry name" value="HTH_AraC"/>
</dbReference>
<dbReference type="SMART" id="SM00342">
    <property type="entry name" value="HTH_ARAC"/>
    <property type="match status" value="1"/>
</dbReference>
<dbReference type="SUPFAM" id="SSF46689">
    <property type="entry name" value="Homeodomain-like"/>
    <property type="match status" value="1"/>
</dbReference>
<dbReference type="Gene3D" id="1.10.10.60">
    <property type="entry name" value="Homeodomain-like"/>
    <property type="match status" value="1"/>
</dbReference>
<keyword evidence="3" id="KW-0804">Transcription</keyword>
<proteinExistence type="predicted"/>
<evidence type="ECO:0000313" key="5">
    <source>
        <dbReference type="EMBL" id="MBB3677140.1"/>
    </source>
</evidence>
<name>A0A839XZN9_9ACTN</name>